<gene>
    <name evidence="13" type="ORF">X975_10769</name>
</gene>
<evidence type="ECO:0000256" key="11">
    <source>
        <dbReference type="SAM" id="MobiDB-lite"/>
    </source>
</evidence>
<dbReference type="FunFam" id="3.30.160.60:FF:000100">
    <property type="entry name" value="Zinc finger 45-like"/>
    <property type="match status" value="1"/>
</dbReference>
<evidence type="ECO:0000256" key="6">
    <source>
        <dbReference type="ARBA" id="ARBA00023015"/>
    </source>
</evidence>
<dbReference type="OMA" id="DGPCAML"/>
<evidence type="ECO:0000313" key="14">
    <source>
        <dbReference type="Proteomes" id="UP000054359"/>
    </source>
</evidence>
<dbReference type="PROSITE" id="PS00028">
    <property type="entry name" value="ZINC_FINGER_C2H2_1"/>
    <property type="match status" value="8"/>
</dbReference>
<protein>
    <submittedName>
        <fullName evidence="13">Zinc finger protein 341</fullName>
    </submittedName>
</protein>
<keyword evidence="8" id="KW-0804">Transcription</keyword>
<dbReference type="Pfam" id="PF13912">
    <property type="entry name" value="zf-C2H2_6"/>
    <property type="match status" value="1"/>
</dbReference>
<feature type="domain" description="C2H2-type" evidence="12">
    <location>
        <begin position="646"/>
        <end position="674"/>
    </location>
</feature>
<accession>A0A087UWB3</accession>
<dbReference type="AlphaFoldDB" id="A0A087UWB3"/>
<dbReference type="Gene3D" id="3.30.160.60">
    <property type="entry name" value="Classic Zinc Finger"/>
    <property type="match status" value="8"/>
</dbReference>
<feature type="compositionally biased region" description="Basic and acidic residues" evidence="11">
    <location>
        <begin position="387"/>
        <end position="397"/>
    </location>
</feature>
<feature type="domain" description="C2H2-type" evidence="12">
    <location>
        <begin position="466"/>
        <end position="489"/>
    </location>
</feature>
<name>A0A087UWB3_STEMI</name>
<dbReference type="Pfam" id="PF00096">
    <property type="entry name" value="zf-C2H2"/>
    <property type="match status" value="5"/>
</dbReference>
<keyword evidence="2" id="KW-0479">Metal-binding</keyword>
<dbReference type="STRING" id="407821.A0A087UWB3"/>
<evidence type="ECO:0000313" key="13">
    <source>
        <dbReference type="EMBL" id="KFM81652.1"/>
    </source>
</evidence>
<keyword evidence="14" id="KW-1185">Reference proteome</keyword>
<feature type="domain" description="C2H2-type" evidence="12">
    <location>
        <begin position="327"/>
        <end position="349"/>
    </location>
</feature>
<evidence type="ECO:0000259" key="12">
    <source>
        <dbReference type="PROSITE" id="PS50157"/>
    </source>
</evidence>
<keyword evidence="3" id="KW-0677">Repeat</keyword>
<evidence type="ECO:0000256" key="3">
    <source>
        <dbReference type="ARBA" id="ARBA00022737"/>
    </source>
</evidence>
<feature type="domain" description="C2H2-type" evidence="12">
    <location>
        <begin position="408"/>
        <end position="435"/>
    </location>
</feature>
<dbReference type="GO" id="GO:0006355">
    <property type="term" value="P:regulation of DNA-templated transcription"/>
    <property type="evidence" value="ECO:0007669"/>
    <property type="project" value="UniProtKB-ARBA"/>
</dbReference>
<dbReference type="GO" id="GO:0005634">
    <property type="term" value="C:nucleus"/>
    <property type="evidence" value="ECO:0007669"/>
    <property type="project" value="UniProtKB-SubCell"/>
</dbReference>
<evidence type="ECO:0000256" key="10">
    <source>
        <dbReference type="PROSITE-ProRule" id="PRU00042"/>
    </source>
</evidence>
<feature type="region of interest" description="Disordered" evidence="11">
    <location>
        <begin position="353"/>
        <end position="397"/>
    </location>
</feature>
<dbReference type="SMART" id="SM00355">
    <property type="entry name" value="ZnF_C2H2"/>
    <property type="match status" value="12"/>
</dbReference>
<dbReference type="SUPFAM" id="SSF57667">
    <property type="entry name" value="beta-beta-alpha zinc fingers"/>
    <property type="match status" value="5"/>
</dbReference>
<keyword evidence="4 10" id="KW-0863">Zinc-finger</keyword>
<dbReference type="InterPro" id="IPR013087">
    <property type="entry name" value="Znf_C2H2_type"/>
</dbReference>
<organism evidence="13 14">
    <name type="scientific">Stegodyphus mimosarum</name>
    <name type="common">African social velvet spider</name>
    <dbReference type="NCBI Taxonomy" id="407821"/>
    <lineage>
        <taxon>Eukaryota</taxon>
        <taxon>Metazoa</taxon>
        <taxon>Ecdysozoa</taxon>
        <taxon>Arthropoda</taxon>
        <taxon>Chelicerata</taxon>
        <taxon>Arachnida</taxon>
        <taxon>Araneae</taxon>
        <taxon>Araneomorphae</taxon>
        <taxon>Entelegynae</taxon>
        <taxon>Eresoidea</taxon>
        <taxon>Eresidae</taxon>
        <taxon>Stegodyphus</taxon>
    </lineage>
</organism>
<keyword evidence="9" id="KW-0539">Nucleus</keyword>
<feature type="non-terminal residue" evidence="13">
    <location>
        <position position="853"/>
    </location>
</feature>
<dbReference type="GO" id="GO:0003677">
    <property type="term" value="F:DNA binding"/>
    <property type="evidence" value="ECO:0007669"/>
    <property type="project" value="UniProtKB-KW"/>
</dbReference>
<evidence type="ECO:0000256" key="4">
    <source>
        <dbReference type="ARBA" id="ARBA00022771"/>
    </source>
</evidence>
<evidence type="ECO:0000256" key="8">
    <source>
        <dbReference type="ARBA" id="ARBA00023163"/>
    </source>
</evidence>
<evidence type="ECO:0000256" key="9">
    <source>
        <dbReference type="ARBA" id="ARBA00023242"/>
    </source>
</evidence>
<keyword evidence="5" id="KW-0862">Zinc</keyword>
<feature type="domain" description="C2H2-type" evidence="12">
    <location>
        <begin position="436"/>
        <end position="465"/>
    </location>
</feature>
<dbReference type="EMBL" id="KK121985">
    <property type="protein sequence ID" value="KFM81652.1"/>
    <property type="molecule type" value="Genomic_DNA"/>
</dbReference>
<feature type="domain" description="C2H2-type" evidence="12">
    <location>
        <begin position="613"/>
        <end position="645"/>
    </location>
</feature>
<evidence type="ECO:0000256" key="5">
    <source>
        <dbReference type="ARBA" id="ARBA00022833"/>
    </source>
</evidence>
<dbReference type="PROSITE" id="PS50157">
    <property type="entry name" value="ZINC_FINGER_C2H2_2"/>
    <property type="match status" value="10"/>
</dbReference>
<dbReference type="FunFam" id="3.30.160.60:FF:000618">
    <property type="entry name" value="zinc finger protein 341 isoform X1"/>
    <property type="match status" value="1"/>
</dbReference>
<feature type="domain" description="C2H2-type" evidence="12">
    <location>
        <begin position="529"/>
        <end position="556"/>
    </location>
</feature>
<keyword evidence="6" id="KW-0805">Transcription regulation</keyword>
<sequence>MAQLLFESVPASVSGISSADNQTVLTVHSMLDPQLIAQSETGTVLDDSDVFQCGKCKKQFLSIDVFVNHKTECTSSIVSPVSDISLPSNICEIPQNTVVVRKIQIPSSSLSNYSQSLVLTDADLLQLSTSAIDQNIAAPVSSPSIQVNQNHSLVSQPTFSTQTIPATIQHVLQQVTTQDTQLPQTVELSIINDKFISRPFILTSQQHNSTISGLVLNITNSSETQSVLCNSSESVKTNGVVVEPLAEAVDALNSNEQNDSEKEPSTVNVIAEFHSSMVKTKKSSEADNEDSQNKKDHKLNCAYCWKSFTKNFDLQQHIRCHTGEKPFQCIVCGRAFAQKSNVKKHMQTHKVWPDGLSRTLPQLPPKSNSSCSEDGELANENSCPDAPDPKNDSELEKIGSGEVDKSSYACPYCKYIGKSYYKLKSHMKQHDTEKVYKCILSSCGQMFSDLDPFLEHTKSHENEMTYRCHECNRNFPSLYDLGSHQFTHSLYPNLRSRTTRRFFRCNLCLNKYSTPAALDHHLATSSHTYSCSWCDKVFPCERYLRRHLQIHSESESFTCSICSKGFKTESYLKVHMLVHSEDKPYECSTCKAAFNRKDKLKRHLLIHEPVKRYKCPFRTHCGCPKEFNRPDKLKSHILTHSCIKPFTCKTCGKNFTRKAHLRDHVKQNHDESDLKLICEELSPDKINCSVSLSDSDDAKAHKSNKSVFAKKRKDFVHNFRFRRQRKRTLNSQVVKNGNCVKKRGRPKKPLELENLSESFKEQEIDSTSEIADDIPTAHIEIIPTHGTLVSSSDLTHIALPSDITYGDLHFDTNEDEPVVPNASSISVESIHSTNSNSLLSNDLQTETDLNDYS</sequence>
<keyword evidence="7" id="KW-0238">DNA-binding</keyword>
<evidence type="ECO:0000256" key="7">
    <source>
        <dbReference type="ARBA" id="ARBA00023125"/>
    </source>
</evidence>
<dbReference type="OrthoDB" id="6506615at2759"/>
<feature type="domain" description="C2H2-type" evidence="12">
    <location>
        <begin position="557"/>
        <end position="584"/>
    </location>
</feature>
<evidence type="ECO:0000256" key="2">
    <source>
        <dbReference type="ARBA" id="ARBA00022723"/>
    </source>
</evidence>
<feature type="domain" description="C2H2-type" evidence="12">
    <location>
        <begin position="299"/>
        <end position="326"/>
    </location>
</feature>
<feature type="domain" description="C2H2-type" evidence="12">
    <location>
        <begin position="585"/>
        <end position="612"/>
    </location>
</feature>
<proteinExistence type="predicted"/>
<dbReference type="GO" id="GO:0008270">
    <property type="term" value="F:zinc ion binding"/>
    <property type="evidence" value="ECO:0007669"/>
    <property type="project" value="UniProtKB-KW"/>
</dbReference>
<reference evidence="13 14" key="1">
    <citation type="submission" date="2013-11" db="EMBL/GenBank/DDBJ databases">
        <title>Genome sequencing of Stegodyphus mimosarum.</title>
        <authorList>
            <person name="Bechsgaard J."/>
        </authorList>
    </citation>
    <scope>NUCLEOTIDE SEQUENCE [LARGE SCALE GENOMIC DNA]</scope>
</reference>
<comment type="subcellular location">
    <subcellularLocation>
        <location evidence="1">Nucleus</location>
    </subcellularLocation>
</comment>
<dbReference type="PANTHER" id="PTHR16515">
    <property type="entry name" value="PR DOMAIN ZINC FINGER PROTEIN"/>
    <property type="match status" value="1"/>
</dbReference>
<dbReference type="PANTHER" id="PTHR16515:SF49">
    <property type="entry name" value="GASTRULA ZINC FINGER PROTEIN XLCGF49.1-LIKE-RELATED"/>
    <property type="match status" value="1"/>
</dbReference>
<dbReference type="InterPro" id="IPR036236">
    <property type="entry name" value="Znf_C2H2_sf"/>
</dbReference>
<dbReference type="Proteomes" id="UP000054359">
    <property type="component" value="Unassembled WGS sequence"/>
</dbReference>
<dbReference type="InterPro" id="IPR050331">
    <property type="entry name" value="Zinc_finger"/>
</dbReference>
<dbReference type="FunFam" id="3.30.160.60:FF:000679">
    <property type="entry name" value="Zinc finger protein 341"/>
    <property type="match status" value="1"/>
</dbReference>
<evidence type="ECO:0000256" key="1">
    <source>
        <dbReference type="ARBA" id="ARBA00004123"/>
    </source>
</evidence>
<dbReference type="FunFam" id="3.30.160.60:FF:000065">
    <property type="entry name" value="B-cell CLL/lymphoma 6, member B"/>
    <property type="match status" value="1"/>
</dbReference>